<dbReference type="Gene3D" id="1.10.472.10">
    <property type="entry name" value="Cyclin-like"/>
    <property type="match status" value="1"/>
</dbReference>
<dbReference type="AlphaFoldDB" id="A0A1Q3ACE9"/>
<protein>
    <recommendedName>
        <fullName evidence="1">Cyclin N-terminal domain-containing protein</fullName>
    </recommendedName>
</protein>
<dbReference type="Pfam" id="PF00134">
    <property type="entry name" value="Cyclin_N"/>
    <property type="match status" value="1"/>
</dbReference>
<dbReference type="GO" id="GO:0016538">
    <property type="term" value="F:cyclin-dependent protein serine/threonine kinase regulator activity"/>
    <property type="evidence" value="ECO:0007669"/>
    <property type="project" value="TreeGrafter"/>
</dbReference>
<dbReference type="InterPro" id="IPR036915">
    <property type="entry name" value="Cyclin-like_sf"/>
</dbReference>
<organism evidence="2 3">
    <name type="scientific">Zygosaccharomyces rouxii</name>
    <dbReference type="NCBI Taxonomy" id="4956"/>
    <lineage>
        <taxon>Eukaryota</taxon>
        <taxon>Fungi</taxon>
        <taxon>Dikarya</taxon>
        <taxon>Ascomycota</taxon>
        <taxon>Saccharomycotina</taxon>
        <taxon>Saccharomycetes</taxon>
        <taxon>Saccharomycetales</taxon>
        <taxon>Saccharomycetaceae</taxon>
        <taxon>Zygosaccharomyces</taxon>
    </lineage>
</organism>
<dbReference type="EMBL" id="BDGX01000035">
    <property type="protein sequence ID" value="GAV53328.1"/>
    <property type="molecule type" value="Genomic_DNA"/>
</dbReference>
<evidence type="ECO:0000313" key="3">
    <source>
        <dbReference type="Proteomes" id="UP000187013"/>
    </source>
</evidence>
<dbReference type="InterPro" id="IPR013922">
    <property type="entry name" value="Cyclin_PHO80-like"/>
</dbReference>
<feature type="domain" description="Cyclin N-terminal" evidence="1">
    <location>
        <begin position="59"/>
        <end position="154"/>
    </location>
</feature>
<comment type="caution">
    <text evidence="2">The sequence shown here is derived from an EMBL/GenBank/DDBJ whole genome shotgun (WGS) entry which is preliminary data.</text>
</comment>
<sequence length="175" mass="20421">MQCFAYQTPPYGECKSVESSPKLSNNSERSVFNESLVDRMAVFLTLNTKTTAKDDFKSIRRFMKELLRRSQCNRRCALLAMAYVEKIYQNMGDEGCDDFAKCVKKVYLSCLIISNKFLSDRTLSLRTWRLVSGLTPAEMSTRERWCLGKLDYHLYIKDTELYDLEKRLRSLSKSK</sequence>
<reference evidence="2 3" key="1">
    <citation type="submission" date="2016-08" db="EMBL/GenBank/DDBJ databases">
        <title>Draft genome sequence of allopolyploid Zygosaccharomyces rouxii.</title>
        <authorList>
            <person name="Watanabe J."/>
            <person name="Uehara K."/>
            <person name="Mogi Y."/>
            <person name="Tsukioka Y."/>
        </authorList>
    </citation>
    <scope>NUCLEOTIDE SEQUENCE [LARGE SCALE GENOMIC DNA]</scope>
    <source>
        <strain evidence="2 3">NBRC 110957</strain>
    </source>
</reference>
<dbReference type="GO" id="GO:0019901">
    <property type="term" value="F:protein kinase binding"/>
    <property type="evidence" value="ECO:0007669"/>
    <property type="project" value="InterPro"/>
</dbReference>
<proteinExistence type="predicted"/>
<dbReference type="PANTHER" id="PTHR15615">
    <property type="match status" value="1"/>
</dbReference>
<dbReference type="OrthoDB" id="286814at2759"/>
<gene>
    <name evidence="2" type="ORF">ZYGR_0AI06120</name>
</gene>
<dbReference type="Proteomes" id="UP000187013">
    <property type="component" value="Unassembled WGS sequence"/>
</dbReference>
<dbReference type="SUPFAM" id="SSF47954">
    <property type="entry name" value="Cyclin-like"/>
    <property type="match status" value="1"/>
</dbReference>
<evidence type="ECO:0000259" key="1">
    <source>
        <dbReference type="Pfam" id="PF00134"/>
    </source>
</evidence>
<dbReference type="GO" id="GO:0000307">
    <property type="term" value="C:cyclin-dependent protein kinase holoenzyme complex"/>
    <property type="evidence" value="ECO:0007669"/>
    <property type="project" value="TreeGrafter"/>
</dbReference>
<dbReference type="InterPro" id="IPR006671">
    <property type="entry name" value="Cyclin_N"/>
</dbReference>
<name>A0A1Q3ACE9_ZYGRO</name>
<dbReference type="GO" id="GO:0005634">
    <property type="term" value="C:nucleus"/>
    <property type="evidence" value="ECO:0007669"/>
    <property type="project" value="TreeGrafter"/>
</dbReference>
<accession>A0A1Q3ACE9</accession>
<evidence type="ECO:0000313" key="2">
    <source>
        <dbReference type="EMBL" id="GAV53328.1"/>
    </source>
</evidence>
<dbReference type="CDD" id="cd20557">
    <property type="entry name" value="CYCLIN_ScPCL1-like"/>
    <property type="match status" value="1"/>
</dbReference>
<dbReference type="PANTHER" id="PTHR15615:SF36">
    <property type="entry name" value="PHO85 CYCLIN-5"/>
    <property type="match status" value="1"/>
</dbReference>